<evidence type="ECO:0000313" key="9">
    <source>
        <dbReference type="Proteomes" id="UP000663505"/>
    </source>
</evidence>
<feature type="transmembrane region" description="Helical" evidence="6">
    <location>
        <begin position="140"/>
        <end position="165"/>
    </location>
</feature>
<feature type="transmembrane region" description="Helical" evidence="6">
    <location>
        <begin position="256"/>
        <end position="278"/>
    </location>
</feature>
<dbReference type="PANTHER" id="PTHR43376">
    <property type="entry name" value="OLIGOPEPTIDE TRANSPORT SYSTEM PERMEASE PROTEIN"/>
    <property type="match status" value="1"/>
</dbReference>
<feature type="transmembrane region" description="Helical" evidence="6">
    <location>
        <begin position="298"/>
        <end position="320"/>
    </location>
</feature>
<dbReference type="EMBL" id="CP071182">
    <property type="protein sequence ID" value="QSO47249.1"/>
    <property type="molecule type" value="Genomic_DNA"/>
</dbReference>
<dbReference type="GO" id="GO:0005886">
    <property type="term" value="C:plasma membrane"/>
    <property type="evidence" value="ECO:0007669"/>
    <property type="project" value="UniProtKB-SubCell"/>
</dbReference>
<keyword evidence="4 6" id="KW-1133">Transmembrane helix</keyword>
<dbReference type="RefSeq" id="WP_206656606.1">
    <property type="nucleotide sequence ID" value="NZ_CP071182.1"/>
</dbReference>
<accession>A0A9X7VYW2</accession>
<dbReference type="InterPro" id="IPR000515">
    <property type="entry name" value="MetI-like"/>
</dbReference>
<feature type="transmembrane region" description="Helical" evidence="6">
    <location>
        <begin position="185"/>
        <end position="211"/>
    </location>
</feature>
<evidence type="ECO:0000256" key="3">
    <source>
        <dbReference type="ARBA" id="ARBA00022692"/>
    </source>
</evidence>
<comment type="similarity">
    <text evidence="6">Belongs to the binding-protein-dependent transport system permease family.</text>
</comment>
<proteinExistence type="inferred from homology"/>
<protein>
    <submittedName>
        <fullName evidence="8">ABC transporter permease</fullName>
    </submittedName>
</protein>
<evidence type="ECO:0000256" key="4">
    <source>
        <dbReference type="ARBA" id="ARBA00022989"/>
    </source>
</evidence>
<dbReference type="Gene3D" id="1.10.3720.10">
    <property type="entry name" value="MetI-like"/>
    <property type="match status" value="1"/>
</dbReference>
<keyword evidence="5 6" id="KW-0472">Membrane</keyword>
<comment type="subcellular location">
    <subcellularLocation>
        <location evidence="6">Cell membrane</location>
        <topology evidence="6">Multi-pass membrane protein</topology>
    </subcellularLocation>
    <subcellularLocation>
        <location evidence="1">Membrane</location>
        <topology evidence="1">Multi-pass membrane protein</topology>
    </subcellularLocation>
</comment>
<sequence length="330" mass="36386">MRYFARKIGFLILTVWIAVTLNFIIPRLMPGNPAQAMMAKYAQQGPVSPEQEKALELMLGLPTGSLWSQYWKYLIDIVHGNFGISYSYFPQTVSSVIMHALPWTLVLVGMVTILQFVVGTLLGVYAAWNRGKKFDSTATVLLSFTSAFPYFWLALALIYFFGFIHRWFPISGGYSGNLTPSMTPAFWGSAIYHSILPALTIFITGVGGSLLGMRNNMINTLGEEYILLARAGGLKNRTIALRYAARNAMLPIVTNFAMALGMVVGGSLLMETVFAYPGMGYLLATAVSNQDYPLLQTLFLFITISVLLANFVADIVAGLLDPRLRKGATR</sequence>
<evidence type="ECO:0000259" key="7">
    <source>
        <dbReference type="PROSITE" id="PS50928"/>
    </source>
</evidence>
<dbReference type="KEGG" id="afx:JZ786_23115"/>
<dbReference type="AlphaFoldDB" id="A0A9X7VYW2"/>
<reference evidence="8 9" key="1">
    <citation type="submission" date="2021-02" db="EMBL/GenBank/DDBJ databases">
        <title>Alicyclobacillus curvatus sp. nov. and Alicyclobacillus mengziensis sp. nov., two acidophilic bacteria isolated from acid mine drainage.</title>
        <authorList>
            <person name="Huang Y."/>
        </authorList>
    </citation>
    <scope>NUCLEOTIDE SEQUENCE [LARGE SCALE GENOMIC DNA]</scope>
    <source>
        <strain evidence="8 9">S30H14</strain>
    </source>
</reference>
<evidence type="ECO:0000256" key="6">
    <source>
        <dbReference type="RuleBase" id="RU363032"/>
    </source>
</evidence>
<keyword evidence="9" id="KW-1185">Reference proteome</keyword>
<dbReference type="GO" id="GO:0055085">
    <property type="term" value="P:transmembrane transport"/>
    <property type="evidence" value="ECO:0007669"/>
    <property type="project" value="InterPro"/>
</dbReference>
<evidence type="ECO:0000256" key="2">
    <source>
        <dbReference type="ARBA" id="ARBA00022448"/>
    </source>
</evidence>
<feature type="transmembrane region" description="Helical" evidence="6">
    <location>
        <begin position="103"/>
        <end position="128"/>
    </location>
</feature>
<name>A0A9X7VYW2_9BACL</name>
<dbReference type="SUPFAM" id="SSF161098">
    <property type="entry name" value="MetI-like"/>
    <property type="match status" value="1"/>
</dbReference>
<dbReference type="InterPro" id="IPR035906">
    <property type="entry name" value="MetI-like_sf"/>
</dbReference>
<feature type="domain" description="ABC transmembrane type-1" evidence="7">
    <location>
        <begin position="101"/>
        <end position="313"/>
    </location>
</feature>
<dbReference type="Pfam" id="PF00528">
    <property type="entry name" value="BPD_transp_1"/>
    <property type="match status" value="1"/>
</dbReference>
<evidence type="ECO:0000313" key="8">
    <source>
        <dbReference type="EMBL" id="QSO47249.1"/>
    </source>
</evidence>
<dbReference type="PROSITE" id="PS50928">
    <property type="entry name" value="ABC_TM1"/>
    <property type="match status" value="1"/>
</dbReference>
<dbReference type="PANTHER" id="PTHR43376:SF1">
    <property type="entry name" value="OLIGOPEPTIDE TRANSPORT SYSTEM PERMEASE PROTEIN"/>
    <property type="match status" value="1"/>
</dbReference>
<evidence type="ECO:0000256" key="5">
    <source>
        <dbReference type="ARBA" id="ARBA00023136"/>
    </source>
</evidence>
<organism evidence="8 9">
    <name type="scientific">Alicyclobacillus mengziensis</name>
    <dbReference type="NCBI Taxonomy" id="2931921"/>
    <lineage>
        <taxon>Bacteria</taxon>
        <taxon>Bacillati</taxon>
        <taxon>Bacillota</taxon>
        <taxon>Bacilli</taxon>
        <taxon>Bacillales</taxon>
        <taxon>Alicyclobacillaceae</taxon>
        <taxon>Alicyclobacillus</taxon>
    </lineage>
</organism>
<dbReference type="CDD" id="cd06261">
    <property type="entry name" value="TM_PBP2"/>
    <property type="match status" value="1"/>
</dbReference>
<evidence type="ECO:0000256" key="1">
    <source>
        <dbReference type="ARBA" id="ARBA00004141"/>
    </source>
</evidence>
<dbReference type="Proteomes" id="UP000663505">
    <property type="component" value="Chromosome"/>
</dbReference>
<gene>
    <name evidence="8" type="ORF">JZ786_23115</name>
</gene>
<feature type="transmembrane region" description="Helical" evidence="6">
    <location>
        <begin position="7"/>
        <end position="25"/>
    </location>
</feature>
<keyword evidence="3 6" id="KW-0812">Transmembrane</keyword>
<keyword evidence="2 6" id="KW-0813">Transport</keyword>